<name>A0A819N8J9_9BILA</name>
<dbReference type="GO" id="GO:0003723">
    <property type="term" value="F:RNA binding"/>
    <property type="evidence" value="ECO:0007669"/>
    <property type="project" value="TreeGrafter"/>
</dbReference>
<reference evidence="7" key="1">
    <citation type="submission" date="2021-02" db="EMBL/GenBank/DDBJ databases">
        <authorList>
            <person name="Nowell W R."/>
        </authorList>
    </citation>
    <scope>NUCLEOTIDE SEQUENCE</scope>
</reference>
<keyword evidence="2" id="KW-0378">Hydrolase</keyword>
<feature type="domain" description="Helicase ATP-binding" evidence="5">
    <location>
        <begin position="5"/>
        <end position="124"/>
    </location>
</feature>
<evidence type="ECO:0000259" key="5">
    <source>
        <dbReference type="PROSITE" id="PS51192"/>
    </source>
</evidence>
<evidence type="ECO:0000313" key="6">
    <source>
        <dbReference type="EMBL" id="CAF2046602.1"/>
    </source>
</evidence>
<keyword evidence="1" id="KW-0547">Nucleotide-binding</keyword>
<dbReference type="Gene3D" id="3.40.50.300">
    <property type="entry name" value="P-loop containing nucleotide triphosphate hydrolases"/>
    <property type="match status" value="1"/>
</dbReference>
<protein>
    <recommendedName>
        <fullName evidence="5">Helicase ATP-binding domain-containing protein</fullName>
    </recommendedName>
</protein>
<evidence type="ECO:0000256" key="3">
    <source>
        <dbReference type="ARBA" id="ARBA00022806"/>
    </source>
</evidence>
<dbReference type="Proteomes" id="UP000663842">
    <property type="component" value="Unassembled WGS sequence"/>
</dbReference>
<organism evidence="7 8">
    <name type="scientific">Rotaria magnacalcarata</name>
    <dbReference type="NCBI Taxonomy" id="392030"/>
    <lineage>
        <taxon>Eukaryota</taxon>
        <taxon>Metazoa</taxon>
        <taxon>Spiralia</taxon>
        <taxon>Gnathifera</taxon>
        <taxon>Rotifera</taxon>
        <taxon>Eurotatoria</taxon>
        <taxon>Bdelloidea</taxon>
        <taxon>Philodinida</taxon>
        <taxon>Philodinidae</taxon>
        <taxon>Rotaria</taxon>
    </lineage>
</organism>
<evidence type="ECO:0000256" key="2">
    <source>
        <dbReference type="ARBA" id="ARBA00022801"/>
    </source>
</evidence>
<evidence type="ECO:0000256" key="1">
    <source>
        <dbReference type="ARBA" id="ARBA00022741"/>
    </source>
</evidence>
<evidence type="ECO:0000256" key="4">
    <source>
        <dbReference type="ARBA" id="ARBA00022840"/>
    </source>
</evidence>
<dbReference type="InterPro" id="IPR027417">
    <property type="entry name" value="P-loop_NTPase"/>
</dbReference>
<dbReference type="CDD" id="cd17917">
    <property type="entry name" value="DEXHc_RHA-like"/>
    <property type="match status" value="1"/>
</dbReference>
<dbReference type="AlphaFoldDB" id="A0A819N8J9"/>
<dbReference type="PROSITE" id="PS51192">
    <property type="entry name" value="HELICASE_ATP_BIND_1"/>
    <property type="match status" value="1"/>
</dbReference>
<accession>A0A819N8J9</accession>
<proteinExistence type="predicted"/>
<sequence length="137" mass="15589">MQDARRSLKINQVLILKADIGSGKSTQIVQYLCDANFADEKKVLFTQPRKLAARVAEEYGWGRSIGFQVAGDRPTTSNGTKIKFVTDALFLNEYQDSPTLEQYSVVIVNEVHERKIDTHIVLGLMKQCLRKRKRFKG</sequence>
<evidence type="ECO:0000313" key="7">
    <source>
        <dbReference type="EMBL" id="CAF3992533.1"/>
    </source>
</evidence>
<evidence type="ECO:0000313" key="8">
    <source>
        <dbReference type="Proteomes" id="UP000663842"/>
    </source>
</evidence>
<dbReference type="Proteomes" id="UP000663887">
    <property type="component" value="Unassembled WGS sequence"/>
</dbReference>
<dbReference type="GO" id="GO:0016787">
    <property type="term" value="F:hydrolase activity"/>
    <property type="evidence" value="ECO:0007669"/>
    <property type="project" value="UniProtKB-KW"/>
</dbReference>
<dbReference type="InterPro" id="IPR014001">
    <property type="entry name" value="Helicase_ATP-bd"/>
</dbReference>
<gene>
    <name evidence="7" type="ORF">UXM345_LOCUS15688</name>
    <name evidence="6" type="ORF">XDN619_LOCUS7730</name>
</gene>
<dbReference type="GO" id="GO:0004386">
    <property type="term" value="F:helicase activity"/>
    <property type="evidence" value="ECO:0007669"/>
    <property type="project" value="UniProtKB-KW"/>
</dbReference>
<dbReference type="EMBL" id="CAJNRG010002342">
    <property type="protein sequence ID" value="CAF2046602.1"/>
    <property type="molecule type" value="Genomic_DNA"/>
</dbReference>
<keyword evidence="4" id="KW-0067">ATP-binding</keyword>
<dbReference type="PANTHER" id="PTHR18934:SF99">
    <property type="entry name" value="ATP-DEPENDENT RNA HELICASE DHX37-RELATED"/>
    <property type="match status" value="1"/>
</dbReference>
<dbReference type="GO" id="GO:0005524">
    <property type="term" value="F:ATP binding"/>
    <property type="evidence" value="ECO:0007669"/>
    <property type="project" value="UniProtKB-KW"/>
</dbReference>
<keyword evidence="3" id="KW-0347">Helicase</keyword>
<dbReference type="EMBL" id="CAJOBF010001887">
    <property type="protein sequence ID" value="CAF3992533.1"/>
    <property type="molecule type" value="Genomic_DNA"/>
</dbReference>
<dbReference type="SUPFAM" id="SSF52540">
    <property type="entry name" value="P-loop containing nucleoside triphosphate hydrolases"/>
    <property type="match status" value="1"/>
</dbReference>
<comment type="caution">
    <text evidence="7">The sequence shown here is derived from an EMBL/GenBank/DDBJ whole genome shotgun (WGS) entry which is preliminary data.</text>
</comment>
<dbReference type="PANTHER" id="PTHR18934">
    <property type="entry name" value="ATP-DEPENDENT RNA HELICASE"/>
    <property type="match status" value="1"/>
</dbReference>